<accession>A0ABW5CCH8</accession>
<dbReference type="EMBL" id="JBHUIY010000012">
    <property type="protein sequence ID" value="MFD2233753.1"/>
    <property type="molecule type" value="Genomic_DNA"/>
</dbReference>
<protein>
    <recommendedName>
        <fullName evidence="3">HDOD domain-containing protein</fullName>
    </recommendedName>
</protein>
<evidence type="ECO:0008006" key="3">
    <source>
        <dbReference type="Google" id="ProtNLM"/>
    </source>
</evidence>
<evidence type="ECO:0000313" key="2">
    <source>
        <dbReference type="Proteomes" id="UP001597296"/>
    </source>
</evidence>
<evidence type="ECO:0000313" key="1">
    <source>
        <dbReference type="EMBL" id="MFD2233753.1"/>
    </source>
</evidence>
<sequence length="389" mass="42668">MEAGAGADLGRSSDPAVVAVRSALEGPVIEVLRREIPNLQTLPRGAAYDVVMNDPRLLAECFHLFRSRPELFREVVVDGERRPVTRDESLLACGRTLGDAVALVVRAAARRHFRRRLDDGPARLAAPVMPEVPVLKRWAISLGLAEPPRRPRRSTAPSRADELYRAIRAHLCFDWQVPLIPHYVPMTPALVTSLGPRLLDVREAAELRALAAPGGAPADGRAPLLLDGARRLMVSGHDRIDAEVLWRVVQQMDLGRLFPHGETERIRRAVAQVSAVQGEVIRALLPVLGDDIRRFTVFLMVAFVVLGEPRFKQDFCHEGRAHAVRRLAERLAPLPVPPPSLDEMNRFYQAVLGTAYAGGAEPNGEALLMTHPDLVRALDALGPVPAPLG</sequence>
<dbReference type="RefSeq" id="WP_377315641.1">
    <property type="nucleotide sequence ID" value="NZ_JBHUIY010000012.1"/>
</dbReference>
<proteinExistence type="predicted"/>
<gene>
    <name evidence="1" type="ORF">ACFSNB_08045</name>
</gene>
<name>A0ABW5CCH8_9PROT</name>
<comment type="caution">
    <text evidence="1">The sequence shown here is derived from an EMBL/GenBank/DDBJ whole genome shotgun (WGS) entry which is preliminary data.</text>
</comment>
<organism evidence="1 2">
    <name type="scientific">Phaeospirillum tilakii</name>
    <dbReference type="NCBI Taxonomy" id="741673"/>
    <lineage>
        <taxon>Bacteria</taxon>
        <taxon>Pseudomonadati</taxon>
        <taxon>Pseudomonadota</taxon>
        <taxon>Alphaproteobacteria</taxon>
        <taxon>Rhodospirillales</taxon>
        <taxon>Rhodospirillaceae</taxon>
        <taxon>Phaeospirillum</taxon>
    </lineage>
</organism>
<keyword evidence="2" id="KW-1185">Reference proteome</keyword>
<dbReference type="Proteomes" id="UP001597296">
    <property type="component" value="Unassembled WGS sequence"/>
</dbReference>
<reference evidence="2" key="1">
    <citation type="journal article" date="2019" name="Int. J. Syst. Evol. Microbiol.">
        <title>The Global Catalogue of Microorganisms (GCM) 10K type strain sequencing project: providing services to taxonomists for standard genome sequencing and annotation.</title>
        <authorList>
            <consortium name="The Broad Institute Genomics Platform"/>
            <consortium name="The Broad Institute Genome Sequencing Center for Infectious Disease"/>
            <person name="Wu L."/>
            <person name="Ma J."/>
        </authorList>
    </citation>
    <scope>NUCLEOTIDE SEQUENCE [LARGE SCALE GENOMIC DNA]</scope>
    <source>
        <strain evidence="2">KCTC 15012</strain>
    </source>
</reference>